<feature type="chain" id="PRO_5045123369" evidence="2">
    <location>
        <begin position="24"/>
        <end position="489"/>
    </location>
</feature>
<sequence>MIFNTKAFAALFAVAAVLPSAIGSPIDINAIDQRAPVAEAVSIPIIAREGGKGGKGGNGGAGGAGGKGGNGGNGGNGGKGGDGGSGGGAGGDGGNGGAGGAGGEGGNGGNGGHGGDGGKGGDGGVVTASTPSVSISKSFTVTSAPEPEPTSSSTKISFTVTTAPPQEPSSSVSKSFTVTSAPAEEPSSSTKISFTTTTQPPPESKSESVPSSSSPPLPDPSSGLKVVGALGRSSAIGPQPHVYEGCDGEPKDKTKAVEISINRWSPTLCGKTVAIVGRGTDGKDLPIQVTGVVAGYTKVATDQRNLNVADEIHGVLAVGAFQNAPFVPATCKVLTRPGDEETTRKSFTTKEAPPNPVKSGESTTSAPAAAVSATAGPIAAGIKISGSMARSWAFGPERKVDAVGEGCNWSGEPSTAVWLEKSNFDAKLCGQKVTIEGMKGTSTRGVVAGYSDILKYPGQLITPDAIHSEAGATKRIIFAPITWWINDGQ</sequence>
<gene>
    <name evidence="3" type="ORF">Q8F55_001582</name>
</gene>
<feature type="region of interest" description="Disordered" evidence="1">
    <location>
        <begin position="99"/>
        <end position="226"/>
    </location>
</feature>
<feature type="compositionally biased region" description="Gly residues" evidence="1">
    <location>
        <begin position="99"/>
        <end position="124"/>
    </location>
</feature>
<feature type="region of interest" description="Disordered" evidence="1">
    <location>
        <begin position="337"/>
        <end position="365"/>
    </location>
</feature>
<evidence type="ECO:0000313" key="3">
    <source>
        <dbReference type="EMBL" id="KAL1413798.1"/>
    </source>
</evidence>
<organism evidence="3 4">
    <name type="scientific">Vanrija albida</name>
    <dbReference type="NCBI Taxonomy" id="181172"/>
    <lineage>
        <taxon>Eukaryota</taxon>
        <taxon>Fungi</taxon>
        <taxon>Dikarya</taxon>
        <taxon>Basidiomycota</taxon>
        <taxon>Agaricomycotina</taxon>
        <taxon>Tremellomycetes</taxon>
        <taxon>Trichosporonales</taxon>
        <taxon>Trichosporonaceae</taxon>
        <taxon>Vanrija</taxon>
    </lineage>
</organism>
<protein>
    <submittedName>
        <fullName evidence="3">Uncharacterized protein</fullName>
    </submittedName>
</protein>
<dbReference type="RefSeq" id="XP_069213742.1">
    <property type="nucleotide sequence ID" value="XM_069350198.1"/>
</dbReference>
<proteinExistence type="predicted"/>
<feature type="compositionally biased region" description="Polar residues" evidence="1">
    <location>
        <begin position="127"/>
        <end position="139"/>
    </location>
</feature>
<keyword evidence="2" id="KW-0732">Signal</keyword>
<dbReference type="GeneID" id="95982625"/>
<dbReference type="Proteomes" id="UP001565368">
    <property type="component" value="Unassembled WGS sequence"/>
</dbReference>
<reference evidence="3 4" key="1">
    <citation type="submission" date="2023-08" db="EMBL/GenBank/DDBJ databases">
        <title>Annotated Genome Sequence of Vanrija albida AlHP1.</title>
        <authorList>
            <person name="Herzog R."/>
        </authorList>
    </citation>
    <scope>NUCLEOTIDE SEQUENCE [LARGE SCALE GENOMIC DNA]</scope>
    <source>
        <strain evidence="3 4">AlHP1</strain>
    </source>
</reference>
<name>A0ABR3QGE2_9TREE</name>
<evidence type="ECO:0000313" key="4">
    <source>
        <dbReference type="Proteomes" id="UP001565368"/>
    </source>
</evidence>
<evidence type="ECO:0000256" key="1">
    <source>
        <dbReference type="SAM" id="MobiDB-lite"/>
    </source>
</evidence>
<feature type="compositionally biased region" description="Low complexity" evidence="1">
    <location>
        <begin position="140"/>
        <end position="154"/>
    </location>
</feature>
<keyword evidence="4" id="KW-1185">Reference proteome</keyword>
<comment type="caution">
    <text evidence="3">The sequence shown here is derived from an EMBL/GenBank/DDBJ whole genome shotgun (WGS) entry which is preliminary data.</text>
</comment>
<evidence type="ECO:0000256" key="2">
    <source>
        <dbReference type="SAM" id="SignalP"/>
    </source>
</evidence>
<accession>A0ABR3QGE2</accession>
<dbReference type="EMBL" id="JBBXJM010000001">
    <property type="protein sequence ID" value="KAL1413798.1"/>
    <property type="molecule type" value="Genomic_DNA"/>
</dbReference>
<feature type="compositionally biased region" description="Polar residues" evidence="1">
    <location>
        <begin position="155"/>
        <end position="164"/>
    </location>
</feature>
<feature type="compositionally biased region" description="Low complexity" evidence="1">
    <location>
        <begin position="169"/>
        <end position="180"/>
    </location>
</feature>
<feature type="compositionally biased region" description="Low complexity" evidence="1">
    <location>
        <begin position="187"/>
        <end position="198"/>
    </location>
</feature>
<feature type="signal peptide" evidence="2">
    <location>
        <begin position="1"/>
        <end position="23"/>
    </location>
</feature>